<dbReference type="GO" id="GO:0046872">
    <property type="term" value="F:metal ion binding"/>
    <property type="evidence" value="ECO:0007669"/>
    <property type="project" value="UniProtKB-UniRule"/>
</dbReference>
<evidence type="ECO:0000256" key="10">
    <source>
        <dbReference type="ARBA" id="ARBA00022989"/>
    </source>
</evidence>
<dbReference type="SUPFAM" id="SSF53448">
    <property type="entry name" value="Nucleotide-diphospho-sugar transferases"/>
    <property type="match status" value="1"/>
</dbReference>
<dbReference type="InterPro" id="IPR029044">
    <property type="entry name" value="Nucleotide-diphossugar_trans"/>
</dbReference>
<evidence type="ECO:0000256" key="8">
    <source>
        <dbReference type="ARBA" id="ARBA00022723"/>
    </source>
</evidence>
<sequence>MSLLRSNAMKFLSICIIISLILTFIISVLPISLEPCNCESYIESHNSIHNDVQNKKYYNSIINSLNIGNKKKLAIVVPFRDRFDELLEFAPHMNKFLTEQGVPHHIFIVNQIDRFRFNRAALINVGFLFVKDHFDYIAMHDVDLLPINKDLKYEYPESPLHIAAPGLHPKYHYPSFIGGILLLKNDHFELVNGMSTKYWGWGLEDDEFYVRLKDAGLEIIRPQNIKTNMTNTFVHNHDRLHRRRDTLKCYNQKEETRKRDRKTGLNTMKYNINARKELDIDGVRVTVLNVKLECDKNLTPWCDCTEMPKESKLKSKGRR</sequence>
<gene>
    <name evidence="19" type="ORF">CHIRRI_LOCUS13507</name>
</gene>
<feature type="domain" description="Galactosyltransferase C-terminal" evidence="17">
    <location>
        <begin position="159"/>
        <end position="235"/>
    </location>
</feature>
<dbReference type="AlphaFoldDB" id="A0A9P0NQE4"/>
<dbReference type="PANTHER" id="PTHR19300:SF30">
    <property type="entry name" value="BETA-1,4-GALACTOSYLTRANSFERASE 7"/>
    <property type="match status" value="1"/>
</dbReference>
<comment type="cofactor">
    <cofactor evidence="1 16">
        <name>Mn(2+)</name>
        <dbReference type="ChEBI" id="CHEBI:29035"/>
    </cofactor>
</comment>
<protein>
    <recommendedName>
        <fullName evidence="16">Beta-1,4-N-acetylgalactosaminyltransferase</fullName>
        <ecNumber evidence="16">2.4.1.-</ecNumber>
    </recommendedName>
    <alternativeName>
        <fullName evidence="16">Beta-4-GalNAcT</fullName>
    </alternativeName>
</protein>
<evidence type="ECO:0000256" key="1">
    <source>
        <dbReference type="ARBA" id="ARBA00001936"/>
    </source>
</evidence>
<dbReference type="EC" id="2.4.1.-" evidence="16"/>
<keyword evidence="11" id="KW-0333">Golgi apparatus</keyword>
<proteinExistence type="inferred from homology"/>
<evidence type="ECO:0000256" key="4">
    <source>
        <dbReference type="ARBA" id="ARBA00005735"/>
    </source>
</evidence>
<dbReference type="GO" id="GO:0005975">
    <property type="term" value="P:carbohydrate metabolic process"/>
    <property type="evidence" value="ECO:0007669"/>
    <property type="project" value="InterPro"/>
</dbReference>
<dbReference type="GO" id="GO:0030166">
    <property type="term" value="P:proteoglycan biosynthetic process"/>
    <property type="evidence" value="ECO:0007669"/>
    <property type="project" value="TreeGrafter"/>
</dbReference>
<evidence type="ECO:0000256" key="14">
    <source>
        <dbReference type="ARBA" id="ARBA00023211"/>
    </source>
</evidence>
<dbReference type="FunFam" id="3.90.550.10:FF:000062">
    <property type="entry name" value="beta-1,4-galactosyltransferase 7 isoform X1"/>
    <property type="match status" value="1"/>
</dbReference>
<dbReference type="InterPro" id="IPR027995">
    <property type="entry name" value="Galactosyl_T_N"/>
</dbReference>
<evidence type="ECO:0000256" key="6">
    <source>
        <dbReference type="ARBA" id="ARBA00022679"/>
    </source>
</evidence>
<reference evidence="19" key="2">
    <citation type="submission" date="2022-10" db="EMBL/GenBank/DDBJ databases">
        <authorList>
            <consortium name="ENA_rothamsted_submissions"/>
            <consortium name="culmorum"/>
            <person name="King R."/>
        </authorList>
    </citation>
    <scope>NUCLEOTIDE SEQUENCE</scope>
</reference>
<comment type="function">
    <text evidence="16">Catalyzes the transfer of galactose onto proteins or lipids.</text>
</comment>
<evidence type="ECO:0000313" key="20">
    <source>
        <dbReference type="Proteomes" id="UP001153620"/>
    </source>
</evidence>
<evidence type="ECO:0000313" key="19">
    <source>
        <dbReference type="EMBL" id="CAH1734188.1"/>
    </source>
</evidence>
<evidence type="ECO:0000256" key="5">
    <source>
        <dbReference type="ARBA" id="ARBA00022676"/>
    </source>
</evidence>
<dbReference type="PANTHER" id="PTHR19300">
    <property type="entry name" value="BETA-1,4-GALACTOSYLTRANSFERASE"/>
    <property type="match status" value="1"/>
</dbReference>
<accession>A0A9P0NQE4</accession>
<dbReference type="GO" id="GO:0000139">
    <property type="term" value="C:Golgi membrane"/>
    <property type="evidence" value="ECO:0007669"/>
    <property type="project" value="UniProtKB-SubCell"/>
</dbReference>
<dbReference type="Pfam" id="PF02709">
    <property type="entry name" value="Glyco_transf_7C"/>
    <property type="match status" value="1"/>
</dbReference>
<keyword evidence="5 16" id="KW-0328">Glycosyltransferase</keyword>
<keyword evidence="9 16" id="KW-0735">Signal-anchor</keyword>
<dbReference type="Gene3D" id="3.90.550.10">
    <property type="entry name" value="Spore Coat Polysaccharide Biosynthesis Protein SpsA, Chain A"/>
    <property type="match status" value="1"/>
</dbReference>
<feature type="domain" description="Galactosyltransferase N-terminal" evidence="18">
    <location>
        <begin position="68"/>
        <end position="153"/>
    </location>
</feature>
<evidence type="ECO:0000259" key="17">
    <source>
        <dbReference type="Pfam" id="PF02709"/>
    </source>
</evidence>
<evidence type="ECO:0000259" key="18">
    <source>
        <dbReference type="Pfam" id="PF13733"/>
    </source>
</evidence>
<evidence type="ECO:0000256" key="12">
    <source>
        <dbReference type="ARBA" id="ARBA00023136"/>
    </source>
</evidence>
<name>A0A9P0NQE4_9DIPT</name>
<dbReference type="InterPro" id="IPR003859">
    <property type="entry name" value="Galactosyl_T"/>
</dbReference>
<comment type="catalytic activity">
    <reaction evidence="15">
        <text>3-O-(beta-D-xylosyl)-L-seryl-[protein] + UDP-alpha-D-galactose = 3-O-(beta-D-galactosyl-(1-&gt;4)-beta-D-xylosyl)-L-seryl-[protein] + UDP + H(+)</text>
        <dbReference type="Rhea" id="RHEA:15297"/>
        <dbReference type="Rhea" id="RHEA-COMP:12567"/>
        <dbReference type="Rhea" id="RHEA-COMP:12570"/>
        <dbReference type="ChEBI" id="CHEBI:15378"/>
        <dbReference type="ChEBI" id="CHEBI:58223"/>
        <dbReference type="ChEBI" id="CHEBI:66914"/>
        <dbReference type="ChEBI" id="CHEBI:132085"/>
        <dbReference type="ChEBI" id="CHEBI:132088"/>
        <dbReference type="EC" id="2.4.1.133"/>
    </reaction>
</comment>
<evidence type="ECO:0000256" key="16">
    <source>
        <dbReference type="RuleBase" id="RU368121"/>
    </source>
</evidence>
<reference evidence="19" key="1">
    <citation type="submission" date="2022-01" db="EMBL/GenBank/DDBJ databases">
        <authorList>
            <person name="King R."/>
        </authorList>
    </citation>
    <scope>NUCLEOTIDE SEQUENCE</scope>
</reference>
<comment type="similarity">
    <text evidence="4 16">Belongs to the glycosyltransferase 7 family.</text>
</comment>
<evidence type="ECO:0000256" key="7">
    <source>
        <dbReference type="ARBA" id="ARBA00022692"/>
    </source>
</evidence>
<dbReference type="EMBL" id="OU895880">
    <property type="protein sequence ID" value="CAH1734188.1"/>
    <property type="molecule type" value="Genomic_DNA"/>
</dbReference>
<keyword evidence="6 16" id="KW-0808">Transferase</keyword>
<organism evidence="19 20">
    <name type="scientific">Chironomus riparius</name>
    <dbReference type="NCBI Taxonomy" id="315576"/>
    <lineage>
        <taxon>Eukaryota</taxon>
        <taxon>Metazoa</taxon>
        <taxon>Ecdysozoa</taxon>
        <taxon>Arthropoda</taxon>
        <taxon>Hexapoda</taxon>
        <taxon>Insecta</taxon>
        <taxon>Pterygota</taxon>
        <taxon>Neoptera</taxon>
        <taxon>Endopterygota</taxon>
        <taxon>Diptera</taxon>
        <taxon>Nematocera</taxon>
        <taxon>Chironomoidea</taxon>
        <taxon>Chironomidae</taxon>
        <taxon>Chironominae</taxon>
        <taxon>Chironomus</taxon>
    </lineage>
</organism>
<keyword evidence="7 16" id="KW-0812">Transmembrane</keyword>
<dbReference type="Pfam" id="PF13733">
    <property type="entry name" value="Glyco_transf_7N"/>
    <property type="match status" value="1"/>
</dbReference>
<keyword evidence="8 16" id="KW-0479">Metal-binding</keyword>
<evidence type="ECO:0000256" key="9">
    <source>
        <dbReference type="ARBA" id="ARBA00022968"/>
    </source>
</evidence>
<dbReference type="PRINTS" id="PR02050">
    <property type="entry name" value="B14GALTRFASE"/>
</dbReference>
<evidence type="ECO:0000256" key="13">
    <source>
        <dbReference type="ARBA" id="ARBA00023180"/>
    </source>
</evidence>
<dbReference type="InterPro" id="IPR027791">
    <property type="entry name" value="Galactosyl_T_C"/>
</dbReference>
<keyword evidence="13 16" id="KW-0325">Glycoprotein</keyword>
<evidence type="ECO:0000256" key="11">
    <source>
        <dbReference type="ARBA" id="ARBA00023034"/>
    </source>
</evidence>
<comment type="subcellular location">
    <subcellularLocation>
        <location evidence="2">Golgi apparatus membrane</location>
        <topology evidence="2">Single-pass type II membrane protein</topology>
    </subcellularLocation>
    <subcellularLocation>
        <location evidence="16">Membrane</location>
        <topology evidence="16">Single-pass type II membrane protein</topology>
    </subcellularLocation>
</comment>
<dbReference type="GO" id="GO:0046525">
    <property type="term" value="F:xylosylprotein 4-beta-galactosyltransferase activity"/>
    <property type="evidence" value="ECO:0007669"/>
    <property type="project" value="UniProtKB-EC"/>
</dbReference>
<feature type="transmembrane region" description="Helical" evidence="16">
    <location>
        <begin position="12"/>
        <end position="33"/>
    </location>
</feature>
<keyword evidence="20" id="KW-1185">Reference proteome</keyword>
<comment type="pathway">
    <text evidence="3 16">Protein modification; protein glycosylation.</text>
</comment>
<evidence type="ECO:0000256" key="15">
    <source>
        <dbReference type="ARBA" id="ARBA00051458"/>
    </source>
</evidence>
<dbReference type="Proteomes" id="UP001153620">
    <property type="component" value="Chromosome 4"/>
</dbReference>
<evidence type="ECO:0000256" key="2">
    <source>
        <dbReference type="ARBA" id="ARBA00004323"/>
    </source>
</evidence>
<keyword evidence="10 16" id="KW-1133">Transmembrane helix</keyword>
<keyword evidence="12 16" id="KW-0472">Membrane</keyword>
<keyword evidence="14 16" id="KW-0464">Manganese</keyword>
<evidence type="ECO:0000256" key="3">
    <source>
        <dbReference type="ARBA" id="ARBA00004922"/>
    </source>
</evidence>